<dbReference type="EMBL" id="CM056819">
    <property type="protein sequence ID" value="KAJ8625587.1"/>
    <property type="molecule type" value="Genomic_DNA"/>
</dbReference>
<sequence length="112" mass="12566">MKASHELQGFRMVFLYNDLEATVSLIELTPLIISAITLGFLLPFRGIMESSIAKMQTSSPLFYISLTSRSSSSVIISKVRLQMLDYIFVFAATFPQSQGIEVILLEERPSQD</sequence>
<organism evidence="1 2">
    <name type="scientific">Persea americana</name>
    <name type="common">Avocado</name>
    <dbReference type="NCBI Taxonomy" id="3435"/>
    <lineage>
        <taxon>Eukaryota</taxon>
        <taxon>Viridiplantae</taxon>
        <taxon>Streptophyta</taxon>
        <taxon>Embryophyta</taxon>
        <taxon>Tracheophyta</taxon>
        <taxon>Spermatophyta</taxon>
        <taxon>Magnoliopsida</taxon>
        <taxon>Magnoliidae</taxon>
        <taxon>Laurales</taxon>
        <taxon>Lauraceae</taxon>
        <taxon>Persea</taxon>
    </lineage>
</organism>
<gene>
    <name evidence="1" type="ORF">MRB53_034117</name>
</gene>
<dbReference type="Proteomes" id="UP001234297">
    <property type="component" value="Chromosome 11"/>
</dbReference>
<evidence type="ECO:0000313" key="2">
    <source>
        <dbReference type="Proteomes" id="UP001234297"/>
    </source>
</evidence>
<proteinExistence type="predicted"/>
<comment type="caution">
    <text evidence="1">The sequence shown here is derived from an EMBL/GenBank/DDBJ whole genome shotgun (WGS) entry which is preliminary data.</text>
</comment>
<reference evidence="1 2" key="1">
    <citation type="journal article" date="2022" name="Hortic Res">
        <title>A haplotype resolved chromosomal level avocado genome allows analysis of novel avocado genes.</title>
        <authorList>
            <person name="Nath O."/>
            <person name="Fletcher S.J."/>
            <person name="Hayward A."/>
            <person name="Shaw L.M."/>
            <person name="Masouleh A.K."/>
            <person name="Furtado A."/>
            <person name="Henry R.J."/>
            <person name="Mitter N."/>
        </authorList>
    </citation>
    <scope>NUCLEOTIDE SEQUENCE [LARGE SCALE GENOMIC DNA]</scope>
    <source>
        <strain evidence="2">cv. Hass</strain>
    </source>
</reference>
<name>A0ACC2KWJ8_PERAE</name>
<evidence type="ECO:0000313" key="1">
    <source>
        <dbReference type="EMBL" id="KAJ8625587.1"/>
    </source>
</evidence>
<accession>A0ACC2KWJ8</accession>
<protein>
    <submittedName>
        <fullName evidence="1">Uncharacterized protein</fullName>
    </submittedName>
</protein>
<keyword evidence="2" id="KW-1185">Reference proteome</keyword>